<keyword evidence="5 13" id="KW-0812">Transmembrane</keyword>
<evidence type="ECO:0000256" key="11">
    <source>
        <dbReference type="ARBA" id="ARBA00023065"/>
    </source>
</evidence>
<gene>
    <name evidence="13 15" type="primary">zupT</name>
    <name evidence="15" type="ORF">FCK90_00300</name>
</gene>
<evidence type="ECO:0000256" key="14">
    <source>
        <dbReference type="SAM" id="MobiDB-lite"/>
    </source>
</evidence>
<evidence type="ECO:0000256" key="6">
    <source>
        <dbReference type="ARBA" id="ARBA00022723"/>
    </source>
</evidence>
<dbReference type="AlphaFoldDB" id="A0A5J5L1I0"/>
<dbReference type="Pfam" id="PF02535">
    <property type="entry name" value="Zip"/>
    <property type="match status" value="1"/>
</dbReference>
<keyword evidence="6" id="KW-0479">Metal-binding</keyword>
<feature type="binding site" description="M2 metal binding site" evidence="13">
    <location>
        <position position="147"/>
    </location>
    <ligand>
        <name>Fe(2+)</name>
        <dbReference type="ChEBI" id="CHEBI:29033"/>
    </ligand>
</feature>
<evidence type="ECO:0000256" key="8">
    <source>
        <dbReference type="ARBA" id="ARBA00022906"/>
    </source>
</evidence>
<dbReference type="PANTHER" id="PTHR11040:SF205">
    <property type="entry name" value="ZINC TRANSPORTER ZUPT"/>
    <property type="match status" value="1"/>
</dbReference>
<keyword evidence="9 13" id="KW-1133">Transmembrane helix</keyword>
<comment type="subcellular location">
    <subcellularLocation>
        <location evidence="1 13">Cell membrane</location>
        <topology evidence="1 13">Multi-pass membrane protein</topology>
    </subcellularLocation>
</comment>
<keyword evidence="11 13" id="KW-0406">Ion transport</keyword>
<feature type="transmembrane region" description="Helical" evidence="13">
    <location>
        <begin position="197"/>
        <end position="219"/>
    </location>
</feature>
<protein>
    <recommendedName>
        <fullName evidence="13">Zinc transporter ZupT</fullName>
    </recommendedName>
</protein>
<feature type="transmembrane region" description="Helical" evidence="13">
    <location>
        <begin position="259"/>
        <end position="278"/>
    </location>
</feature>
<dbReference type="HAMAP" id="MF_00548">
    <property type="entry name" value="ZupT"/>
    <property type="match status" value="1"/>
</dbReference>
<name>A0A5J5L1I0_9MICC</name>
<dbReference type="PANTHER" id="PTHR11040">
    <property type="entry name" value="ZINC/IRON TRANSPORTER"/>
    <property type="match status" value="1"/>
</dbReference>
<evidence type="ECO:0000256" key="3">
    <source>
        <dbReference type="ARBA" id="ARBA00022448"/>
    </source>
</evidence>
<feature type="transmembrane region" description="Helical" evidence="13">
    <location>
        <begin position="226"/>
        <end position="244"/>
    </location>
</feature>
<dbReference type="EMBL" id="SZWF01000001">
    <property type="protein sequence ID" value="KAA9395742.1"/>
    <property type="molecule type" value="Genomic_DNA"/>
</dbReference>
<feature type="binding site" description="M2 metal binding site" evidence="13">
    <location>
        <position position="150"/>
    </location>
    <ligand>
        <name>Fe(2+)</name>
        <dbReference type="ChEBI" id="CHEBI:29033"/>
    </ligand>
</feature>
<dbReference type="OrthoDB" id="9787346at2"/>
<comment type="catalytic activity">
    <reaction evidence="13">
        <text>Zn(2+)(in) = Zn(2+)(out)</text>
        <dbReference type="Rhea" id="RHEA:29351"/>
        <dbReference type="ChEBI" id="CHEBI:29105"/>
    </reaction>
</comment>
<dbReference type="InterPro" id="IPR003689">
    <property type="entry name" value="ZIP"/>
</dbReference>
<feature type="binding site" description="M2 metal binding site" evidence="13">
    <location>
        <position position="176"/>
    </location>
    <ligand>
        <name>Fe(2+)</name>
        <dbReference type="ChEBI" id="CHEBI:29033"/>
    </ligand>
</feature>
<dbReference type="Proteomes" id="UP000325957">
    <property type="component" value="Unassembled WGS sequence"/>
</dbReference>
<evidence type="ECO:0000256" key="1">
    <source>
        <dbReference type="ARBA" id="ARBA00004651"/>
    </source>
</evidence>
<evidence type="ECO:0000313" key="15">
    <source>
        <dbReference type="EMBL" id="KAA9395742.1"/>
    </source>
</evidence>
<feature type="binding site" description="M1 metal binding site" evidence="13">
    <location>
        <position position="150"/>
    </location>
    <ligand>
        <name>Zn(2+)</name>
        <dbReference type="ChEBI" id="CHEBI:29105"/>
    </ligand>
</feature>
<reference evidence="15 16" key="1">
    <citation type="submission" date="2019-05" db="EMBL/GenBank/DDBJ databases">
        <title>Kocuria coralli sp. nov., a novel actinobacterium isolated from coral reef seawater.</title>
        <authorList>
            <person name="Li J."/>
        </authorList>
    </citation>
    <scope>NUCLEOTIDE SEQUENCE [LARGE SCALE GENOMIC DNA]</scope>
    <source>
        <strain evidence="15 16">SCSIO 13007</strain>
    </source>
</reference>
<evidence type="ECO:0000256" key="2">
    <source>
        <dbReference type="ARBA" id="ARBA00009703"/>
    </source>
</evidence>
<feature type="binding site" description="M2 metal binding site" evidence="13">
    <location>
        <position position="179"/>
    </location>
    <ligand>
        <name>Fe(2+)</name>
        <dbReference type="ChEBI" id="CHEBI:29033"/>
    </ligand>
</feature>
<comment type="function">
    <text evidence="13">Mediates zinc uptake. May also transport other divalent cations.</text>
</comment>
<feature type="transmembrane region" description="Helical" evidence="13">
    <location>
        <begin position="131"/>
        <end position="149"/>
    </location>
</feature>
<comment type="similarity">
    <text evidence="2 13">Belongs to the ZIP transporter (TC 2.A.5) family. ZupT subfamily.</text>
</comment>
<keyword evidence="3 13" id="KW-0813">Transport</keyword>
<evidence type="ECO:0000313" key="16">
    <source>
        <dbReference type="Proteomes" id="UP000325957"/>
    </source>
</evidence>
<dbReference type="GO" id="GO:0005385">
    <property type="term" value="F:zinc ion transmembrane transporter activity"/>
    <property type="evidence" value="ECO:0007669"/>
    <property type="project" value="UniProtKB-UniRule"/>
</dbReference>
<evidence type="ECO:0000256" key="12">
    <source>
        <dbReference type="ARBA" id="ARBA00023136"/>
    </source>
</evidence>
<evidence type="ECO:0000256" key="7">
    <source>
        <dbReference type="ARBA" id="ARBA00022833"/>
    </source>
</evidence>
<evidence type="ECO:0000256" key="5">
    <source>
        <dbReference type="ARBA" id="ARBA00022692"/>
    </source>
</evidence>
<feature type="transmembrane region" description="Helical" evidence="13">
    <location>
        <begin position="6"/>
        <end position="25"/>
    </location>
</feature>
<keyword evidence="7 13" id="KW-0862">Zinc</keyword>
<dbReference type="GO" id="GO:0046872">
    <property type="term" value="F:metal ion binding"/>
    <property type="evidence" value="ECO:0007669"/>
    <property type="project" value="UniProtKB-KW"/>
</dbReference>
<feature type="transmembrane region" description="Helical" evidence="13">
    <location>
        <begin position="32"/>
        <end position="49"/>
    </location>
</feature>
<dbReference type="NCBIfam" id="NF003243">
    <property type="entry name" value="PRK04201.1"/>
    <property type="match status" value="1"/>
</dbReference>
<sequence length="279" mass="28951">MGIAFTLTLLAGLATGLGGLTAFMADRANARFLAISLGFSAGVMLYVSFVEILPKAHEFLAAEGGERAGAWAMVGGFFGGIAVIAVIDRLVPAHSNPHEFTHEPQDIPRGPLGPARPLQPSEPVRSARDSALLRMGLLTAVAIAIHNFPEGFATFMTALADPELAIPVTVAIALHNVPEGIAVAVPVYQATGSKMKALGLAFVSGLAEPVGAVLGFAVLRPWLTDTLFGVVFAAVAGIMVFISLDKLLPTSEKYGGHHLSVYGLVAGMAVMAVSLVMLI</sequence>
<feature type="binding site" description="M2 metal binding site" evidence="13">
    <location>
        <position position="208"/>
    </location>
    <ligand>
        <name>Fe(2+)</name>
        <dbReference type="ChEBI" id="CHEBI:29033"/>
    </ligand>
</feature>
<comment type="caution">
    <text evidence="15">The sequence shown here is derived from an EMBL/GenBank/DDBJ whole genome shotgun (WGS) entry which is preliminary data.</text>
</comment>
<keyword evidence="12 13" id="KW-0472">Membrane</keyword>
<keyword evidence="4 13" id="KW-1003">Cell membrane</keyword>
<proteinExistence type="inferred from homology"/>
<evidence type="ECO:0000256" key="4">
    <source>
        <dbReference type="ARBA" id="ARBA00022475"/>
    </source>
</evidence>
<feature type="region of interest" description="Disordered" evidence="14">
    <location>
        <begin position="98"/>
        <end position="121"/>
    </location>
</feature>
<dbReference type="GO" id="GO:0005886">
    <property type="term" value="C:plasma membrane"/>
    <property type="evidence" value="ECO:0007669"/>
    <property type="project" value="UniProtKB-SubCell"/>
</dbReference>
<evidence type="ECO:0000256" key="10">
    <source>
        <dbReference type="ARBA" id="ARBA00023004"/>
    </source>
</evidence>
<feature type="binding site" description="M1 metal binding site" evidence="13">
    <location>
        <position position="175"/>
    </location>
    <ligand>
        <name>Zn(2+)</name>
        <dbReference type="ChEBI" id="CHEBI:29105"/>
    </ligand>
</feature>
<evidence type="ECO:0000256" key="13">
    <source>
        <dbReference type="HAMAP-Rule" id="MF_00548"/>
    </source>
</evidence>
<keyword evidence="8 13" id="KW-0864">Zinc transport</keyword>
<keyword evidence="16" id="KW-1185">Reference proteome</keyword>
<dbReference type="InterPro" id="IPR023498">
    <property type="entry name" value="Zn_transptr_ZupT"/>
</dbReference>
<organism evidence="15 16">
    <name type="scientific">Kocuria coralli</name>
    <dbReference type="NCBI Taxonomy" id="1461025"/>
    <lineage>
        <taxon>Bacteria</taxon>
        <taxon>Bacillati</taxon>
        <taxon>Actinomycetota</taxon>
        <taxon>Actinomycetes</taxon>
        <taxon>Micrococcales</taxon>
        <taxon>Micrococcaceae</taxon>
        <taxon>Kocuria</taxon>
    </lineage>
</organism>
<accession>A0A5J5L1I0</accession>
<feature type="binding site" description="M1 metal binding site" evidence="13">
    <location>
        <position position="179"/>
    </location>
    <ligand>
        <name>Zn(2+)</name>
        <dbReference type="ChEBI" id="CHEBI:29105"/>
    </ligand>
</feature>
<evidence type="ECO:0000256" key="9">
    <source>
        <dbReference type="ARBA" id="ARBA00022989"/>
    </source>
</evidence>
<feature type="transmembrane region" description="Helical" evidence="13">
    <location>
        <begin position="69"/>
        <end position="87"/>
    </location>
</feature>
<keyword evidence="10" id="KW-0408">Iron</keyword>